<dbReference type="PANTHER" id="PTHR11699">
    <property type="entry name" value="ALDEHYDE DEHYDROGENASE-RELATED"/>
    <property type="match status" value="1"/>
</dbReference>
<proteinExistence type="inferred from homology"/>
<protein>
    <submittedName>
        <fullName evidence="6">Aldehyde dehydrogenase family protein</fullName>
    </submittedName>
</protein>
<name>A0A7X2Z983_9BACL</name>
<dbReference type="Pfam" id="PF00171">
    <property type="entry name" value="Aldedh"/>
    <property type="match status" value="1"/>
</dbReference>
<dbReference type="FunFam" id="3.40.605.10:FF:000007">
    <property type="entry name" value="NAD/NADP-dependent betaine aldehyde dehydrogenase"/>
    <property type="match status" value="1"/>
</dbReference>
<evidence type="ECO:0000256" key="3">
    <source>
        <dbReference type="PROSITE-ProRule" id="PRU10007"/>
    </source>
</evidence>
<dbReference type="EMBL" id="WNZX01000002">
    <property type="protein sequence ID" value="MUG69901.1"/>
    <property type="molecule type" value="Genomic_DNA"/>
</dbReference>
<keyword evidence="7" id="KW-1185">Reference proteome</keyword>
<dbReference type="InterPro" id="IPR029510">
    <property type="entry name" value="Ald_DH_CS_GLU"/>
</dbReference>
<keyword evidence="2 4" id="KW-0560">Oxidoreductase</keyword>
<evidence type="ECO:0000256" key="1">
    <source>
        <dbReference type="ARBA" id="ARBA00009986"/>
    </source>
</evidence>
<gene>
    <name evidence="6" type="ORF">GNP93_04335</name>
</gene>
<dbReference type="Proteomes" id="UP000450917">
    <property type="component" value="Unassembled WGS sequence"/>
</dbReference>
<accession>A0A7X2Z983</accession>
<dbReference type="Gene3D" id="3.40.605.10">
    <property type="entry name" value="Aldehyde Dehydrogenase, Chain A, domain 1"/>
    <property type="match status" value="1"/>
</dbReference>
<comment type="caution">
    <text evidence="6">The sequence shown here is derived from an EMBL/GenBank/DDBJ whole genome shotgun (WGS) entry which is preliminary data.</text>
</comment>
<dbReference type="InterPro" id="IPR015590">
    <property type="entry name" value="Aldehyde_DH_dom"/>
</dbReference>
<dbReference type="Gene3D" id="3.40.309.10">
    <property type="entry name" value="Aldehyde Dehydrogenase, Chain A, domain 2"/>
    <property type="match status" value="1"/>
</dbReference>
<feature type="active site" evidence="3">
    <location>
        <position position="246"/>
    </location>
</feature>
<dbReference type="InterPro" id="IPR016163">
    <property type="entry name" value="Ald_DH_C"/>
</dbReference>
<sequence length="479" mass="52388">MPTEQVDLWINNSGVSTHDYFEIYDPGRLNHLVARVAKGSVQDANNAVIAAHHAFLSWRRLDLSERIQAVLAAAKALEQSIPELSPLLTREHGGLLGESQMDFGFGVGAAQFTAGIAESYLVPEVIEDENCRIEIEKIPRGVVVAIVPWNFPIVLTMMKLAPALVTGNTLVVKPSPFAPAAITQALKKMASVLPPGVINVVNGDGDVGATLTHHPLVRKISFTGGTETAKHVMADAGSTIKNITLELGGNDPAIILDDVNPAEIMPRLVKGIFTRSGQICFSVKRVYVSQGMYDKFFDMMCQVVDEIKVGHGLDERSTMGPVVNRGQYNFVKDLIQHTKASNAVVRELGQKLQPEEWDNGYYLLPTVVRDINHSAKLACCEQFGPVIPLIPYQSLDQAIEMANDSEFGLCSSVWSSDVNRAVKVARQIEAGSTFINSHSLESLDVRMPFGGIKQSGIGREFTELSLADYIEHHGIRYMK</sequence>
<dbReference type="InterPro" id="IPR016162">
    <property type="entry name" value="Ald_DH_N"/>
</dbReference>
<dbReference type="GO" id="GO:0016620">
    <property type="term" value="F:oxidoreductase activity, acting on the aldehyde or oxo group of donors, NAD or NADP as acceptor"/>
    <property type="evidence" value="ECO:0007669"/>
    <property type="project" value="InterPro"/>
</dbReference>
<organism evidence="6 7">
    <name type="scientific">Paenibacillus validus</name>
    <dbReference type="NCBI Taxonomy" id="44253"/>
    <lineage>
        <taxon>Bacteria</taxon>
        <taxon>Bacillati</taxon>
        <taxon>Bacillota</taxon>
        <taxon>Bacilli</taxon>
        <taxon>Bacillales</taxon>
        <taxon>Paenibacillaceae</taxon>
        <taxon>Paenibacillus</taxon>
    </lineage>
</organism>
<dbReference type="InterPro" id="IPR016161">
    <property type="entry name" value="Ald_DH/histidinol_DH"/>
</dbReference>
<comment type="similarity">
    <text evidence="1 4">Belongs to the aldehyde dehydrogenase family.</text>
</comment>
<dbReference type="AlphaFoldDB" id="A0A7X2Z983"/>
<evidence type="ECO:0000259" key="5">
    <source>
        <dbReference type="Pfam" id="PF00171"/>
    </source>
</evidence>
<evidence type="ECO:0000313" key="6">
    <source>
        <dbReference type="EMBL" id="MUG69901.1"/>
    </source>
</evidence>
<evidence type="ECO:0000256" key="2">
    <source>
        <dbReference type="ARBA" id="ARBA00023002"/>
    </source>
</evidence>
<dbReference type="SUPFAM" id="SSF53720">
    <property type="entry name" value="ALDH-like"/>
    <property type="match status" value="1"/>
</dbReference>
<feature type="domain" description="Aldehyde dehydrogenase" evidence="5">
    <location>
        <begin position="19"/>
        <end position="471"/>
    </location>
</feature>
<dbReference type="PROSITE" id="PS00687">
    <property type="entry name" value="ALDEHYDE_DEHYDR_GLU"/>
    <property type="match status" value="1"/>
</dbReference>
<evidence type="ECO:0000256" key="4">
    <source>
        <dbReference type="RuleBase" id="RU003345"/>
    </source>
</evidence>
<evidence type="ECO:0000313" key="7">
    <source>
        <dbReference type="Proteomes" id="UP000450917"/>
    </source>
</evidence>
<reference evidence="6 7" key="1">
    <citation type="submission" date="2019-11" db="EMBL/GenBank/DDBJ databases">
        <title>Draft genome sequences of five Paenibacillus species of dairy origin.</title>
        <authorList>
            <person name="Olajide A.M."/>
            <person name="Chen S."/>
            <person name="Lapointe G."/>
        </authorList>
    </citation>
    <scope>NUCLEOTIDE SEQUENCE [LARGE SCALE GENOMIC DNA]</scope>
    <source>
        <strain evidence="6 7">2CS3</strain>
    </source>
</reference>
<dbReference type="RefSeq" id="WP_155614163.1">
    <property type="nucleotide sequence ID" value="NZ_WNZX01000002.1"/>
</dbReference>